<evidence type="ECO:0000313" key="12">
    <source>
        <dbReference type="Proteomes" id="UP001408789"/>
    </source>
</evidence>
<keyword evidence="12" id="KW-1185">Reference proteome</keyword>
<reference evidence="11 12" key="1">
    <citation type="submission" date="2024-04" db="EMBL/GenBank/DDBJ databases">
        <title>The reference genome of an endangered Asteraceae, Deinandra increscens subsp. villosa, native to the Central Coast of California.</title>
        <authorList>
            <person name="Guilliams M."/>
            <person name="Hasenstab-Lehman K."/>
            <person name="Meyer R."/>
            <person name="Mcevoy S."/>
        </authorList>
    </citation>
    <scope>NUCLEOTIDE SEQUENCE [LARGE SCALE GENOMIC DNA]</scope>
    <source>
        <tissue evidence="11">Leaf</tissue>
    </source>
</reference>
<feature type="transmembrane region" description="Helical" evidence="8">
    <location>
        <begin position="664"/>
        <end position="681"/>
    </location>
</feature>
<dbReference type="Pfam" id="PF00122">
    <property type="entry name" value="E1-E2_ATPase"/>
    <property type="match status" value="1"/>
</dbReference>
<feature type="transmembrane region" description="Helical" evidence="8">
    <location>
        <begin position="522"/>
        <end position="545"/>
    </location>
</feature>
<comment type="subcellular location">
    <subcellularLocation>
        <location evidence="1">Membrane</location>
    </subcellularLocation>
</comment>
<evidence type="ECO:0000256" key="2">
    <source>
        <dbReference type="ARBA" id="ARBA00022692"/>
    </source>
</evidence>
<dbReference type="GO" id="GO:0005886">
    <property type="term" value="C:plasma membrane"/>
    <property type="evidence" value="ECO:0007669"/>
    <property type="project" value="TreeGrafter"/>
</dbReference>
<dbReference type="PANTHER" id="PTHR24093:SF470">
    <property type="entry name" value="CALCIUM-TRANSPORTING ATPASE 12, PLASMA MEMBRANE-TYPE-LIKE"/>
    <property type="match status" value="1"/>
</dbReference>
<keyword evidence="3" id="KW-0479">Metal-binding</keyword>
<dbReference type="InterPro" id="IPR036412">
    <property type="entry name" value="HAD-like_sf"/>
</dbReference>
<dbReference type="InterPro" id="IPR059000">
    <property type="entry name" value="ATPase_P-type_domA"/>
</dbReference>
<dbReference type="InterPro" id="IPR023298">
    <property type="entry name" value="ATPase_P-typ_TM_dom_sf"/>
</dbReference>
<feature type="domain" description="Cation-transporting P-type ATPase C-terminal" evidence="10">
    <location>
        <begin position="549"/>
        <end position="715"/>
    </location>
</feature>
<gene>
    <name evidence="11" type="ORF">SSX86_013047</name>
</gene>
<comment type="caution">
    <text evidence="11">The sequence shown here is derived from an EMBL/GenBank/DDBJ whole genome shotgun (WGS) entry which is preliminary data.</text>
</comment>
<keyword evidence="4" id="KW-0106">Calcium</keyword>
<evidence type="ECO:0000256" key="7">
    <source>
        <dbReference type="ARBA" id="ARBA00023136"/>
    </source>
</evidence>
<dbReference type="Gene3D" id="3.40.50.1000">
    <property type="entry name" value="HAD superfamily/HAD-like"/>
    <property type="match status" value="1"/>
</dbReference>
<evidence type="ECO:0008006" key="13">
    <source>
        <dbReference type="Google" id="ProtNLM"/>
    </source>
</evidence>
<proteinExistence type="predicted"/>
<keyword evidence="7 8" id="KW-0472">Membrane</keyword>
<feature type="transmembrane region" description="Helical" evidence="8">
    <location>
        <begin position="103"/>
        <end position="119"/>
    </location>
</feature>
<feature type="transmembrane region" description="Helical" evidence="8">
    <location>
        <begin position="131"/>
        <end position="150"/>
    </location>
</feature>
<feature type="transmembrane region" description="Helical" evidence="8">
    <location>
        <begin position="280"/>
        <end position="299"/>
    </location>
</feature>
<evidence type="ECO:0000259" key="9">
    <source>
        <dbReference type="Pfam" id="PF00122"/>
    </source>
</evidence>
<dbReference type="PANTHER" id="PTHR24093">
    <property type="entry name" value="CATION TRANSPORTING ATPASE"/>
    <property type="match status" value="1"/>
</dbReference>
<protein>
    <recommendedName>
        <fullName evidence="13">Cation-transporting P-type ATPase C-terminal domain-containing protein</fullName>
    </recommendedName>
</protein>
<dbReference type="GO" id="GO:0046872">
    <property type="term" value="F:metal ion binding"/>
    <property type="evidence" value="ECO:0007669"/>
    <property type="project" value="UniProtKB-KW"/>
</dbReference>
<evidence type="ECO:0000256" key="8">
    <source>
        <dbReference type="SAM" id="Phobius"/>
    </source>
</evidence>
<feature type="transmembrane region" description="Helical" evidence="8">
    <location>
        <begin position="551"/>
        <end position="570"/>
    </location>
</feature>
<keyword evidence="5" id="KW-0460">Magnesium</keyword>
<evidence type="ECO:0000256" key="5">
    <source>
        <dbReference type="ARBA" id="ARBA00022842"/>
    </source>
</evidence>
<organism evidence="11 12">
    <name type="scientific">Deinandra increscens subsp. villosa</name>
    <dbReference type="NCBI Taxonomy" id="3103831"/>
    <lineage>
        <taxon>Eukaryota</taxon>
        <taxon>Viridiplantae</taxon>
        <taxon>Streptophyta</taxon>
        <taxon>Embryophyta</taxon>
        <taxon>Tracheophyta</taxon>
        <taxon>Spermatophyta</taxon>
        <taxon>Magnoliopsida</taxon>
        <taxon>eudicotyledons</taxon>
        <taxon>Gunneridae</taxon>
        <taxon>Pentapetalae</taxon>
        <taxon>asterids</taxon>
        <taxon>campanulids</taxon>
        <taxon>Asterales</taxon>
        <taxon>Asteraceae</taxon>
        <taxon>Asteroideae</taxon>
        <taxon>Heliantheae alliance</taxon>
        <taxon>Madieae</taxon>
        <taxon>Madiinae</taxon>
        <taxon>Deinandra</taxon>
    </lineage>
</organism>
<name>A0AAP0D6X6_9ASTR</name>
<evidence type="ECO:0000259" key="10">
    <source>
        <dbReference type="Pfam" id="PF00689"/>
    </source>
</evidence>
<dbReference type="AlphaFoldDB" id="A0AAP0D6X6"/>
<accession>A0AAP0D6X6</accession>
<dbReference type="SUPFAM" id="SSF81653">
    <property type="entry name" value="Calcium ATPase, transduction domain A"/>
    <property type="match status" value="1"/>
</dbReference>
<dbReference type="InterPro" id="IPR008250">
    <property type="entry name" value="ATPase_P-typ_transduc_dom_A_sf"/>
</dbReference>
<sequence length="731" mass="81870">MLVLKQELTDASDGLATSSENHRTINQLRCSQTKNISRIVRQKNFATLQEFHGVVGVADALGTDLEKGVSEDVLHLKQELTRNLAPTRSFFHLVWEEVKKKTVLFYFVVAVLSIVFESKEKGLENGWIDGVAMLVAIVLQVLFTSIRIYWKEQMARKKLQEQQSVEGGVKEICVIRGGESNDICESELVCGDLVLLKIGCQVPADGLFVDGEDLELDYGSELYTVNAQKPFLSYGGRVINGNARMIVTSENMMMRKATCDPNTRSELETHLHKLNTCMHYIRILVGFLIVIVLFLRYEAGKIDDENVNRQRLVAEPIKIVMKILSVSLVALTEGVAFVVTLAILYRNHQMLSAKAPEQDPFCISKMAAVTKICTDMFGEFTEEATQAEVKACRECGIEIIIASSEKLTVLKDNALQHGLITSDDPQSLLLRGEDFRKYTDKERLQNINKIRVLGEAFSSDKLLLVETLRENGDVVVFLGQRTDEAPALMGADIGIAMGRRSFSEIISLVYAGKSFQLNIQSFLQPVLILTISGSLITFIQTALWGDASLTIVQSLWVNFAVLFLGGLALLTNTSPEKPVSLVPKPCKRSLVNAQMITNILVQVSYQVTSLMVIQTKGSGVVGSNQCMKTVISNIFVICQFFNLFNARELQKKNFFRFIHRQKEFWLAITAFIVLHVSFVVVQDIFGHGAKLNWKLWAGCVLVGLFSWLIDWLGKCISWFIINNFVNRFCST</sequence>
<dbReference type="Pfam" id="PF00689">
    <property type="entry name" value="Cation_ATPase_C"/>
    <property type="match status" value="1"/>
</dbReference>
<dbReference type="InterPro" id="IPR006068">
    <property type="entry name" value="ATPase_P-typ_cation-transptr_C"/>
</dbReference>
<evidence type="ECO:0000313" key="11">
    <source>
        <dbReference type="EMBL" id="KAK9068931.1"/>
    </source>
</evidence>
<feature type="transmembrane region" description="Helical" evidence="8">
    <location>
        <begin position="693"/>
        <end position="712"/>
    </location>
</feature>
<keyword evidence="2 8" id="KW-0812">Transmembrane</keyword>
<evidence type="ECO:0000256" key="3">
    <source>
        <dbReference type="ARBA" id="ARBA00022723"/>
    </source>
</evidence>
<evidence type="ECO:0000256" key="1">
    <source>
        <dbReference type="ARBA" id="ARBA00004370"/>
    </source>
</evidence>
<evidence type="ECO:0000256" key="4">
    <source>
        <dbReference type="ARBA" id="ARBA00022837"/>
    </source>
</evidence>
<dbReference type="Proteomes" id="UP001408789">
    <property type="component" value="Unassembled WGS sequence"/>
</dbReference>
<evidence type="ECO:0000256" key="6">
    <source>
        <dbReference type="ARBA" id="ARBA00022989"/>
    </source>
</evidence>
<dbReference type="SUPFAM" id="SSF81665">
    <property type="entry name" value="Calcium ATPase, transmembrane domain M"/>
    <property type="match status" value="1"/>
</dbReference>
<dbReference type="SUPFAM" id="SSF56784">
    <property type="entry name" value="HAD-like"/>
    <property type="match status" value="1"/>
</dbReference>
<dbReference type="EMBL" id="JBCNJP010000014">
    <property type="protein sequence ID" value="KAK9068931.1"/>
    <property type="molecule type" value="Genomic_DNA"/>
</dbReference>
<feature type="domain" description="P-type ATPase A" evidence="9">
    <location>
        <begin position="174"/>
        <end position="218"/>
    </location>
</feature>
<dbReference type="InterPro" id="IPR023214">
    <property type="entry name" value="HAD_sf"/>
</dbReference>
<dbReference type="Gene3D" id="2.70.150.10">
    <property type="entry name" value="Calcium-transporting ATPase, cytoplasmic transduction domain A"/>
    <property type="match status" value="1"/>
</dbReference>
<keyword evidence="6 8" id="KW-1133">Transmembrane helix</keyword>
<dbReference type="GO" id="GO:0005388">
    <property type="term" value="F:P-type calcium transporter activity"/>
    <property type="evidence" value="ECO:0007669"/>
    <property type="project" value="TreeGrafter"/>
</dbReference>
<dbReference type="Gene3D" id="1.20.1110.10">
    <property type="entry name" value="Calcium-transporting ATPase, transmembrane domain"/>
    <property type="match status" value="2"/>
</dbReference>
<feature type="transmembrane region" description="Helical" evidence="8">
    <location>
        <begin position="319"/>
        <end position="345"/>
    </location>
</feature>